<dbReference type="GO" id="GO:0005524">
    <property type="term" value="F:ATP binding"/>
    <property type="evidence" value="ECO:0007669"/>
    <property type="project" value="UniProtKB-KW"/>
</dbReference>
<dbReference type="GO" id="GO:0004016">
    <property type="term" value="F:adenylate cyclase activity"/>
    <property type="evidence" value="ECO:0007669"/>
    <property type="project" value="TreeGrafter"/>
</dbReference>
<organism evidence="5">
    <name type="scientific">Paraconexibacter sp. AEG42_29</name>
    <dbReference type="NCBI Taxonomy" id="2997339"/>
    <lineage>
        <taxon>Bacteria</taxon>
        <taxon>Bacillati</taxon>
        <taxon>Actinomycetota</taxon>
        <taxon>Thermoleophilia</taxon>
        <taxon>Solirubrobacterales</taxon>
        <taxon>Paraconexibacteraceae</taxon>
        <taxon>Paraconexibacter</taxon>
    </lineage>
</organism>
<dbReference type="InterPro" id="IPR036388">
    <property type="entry name" value="WH-like_DNA-bd_sf"/>
</dbReference>
<dbReference type="GO" id="GO:0006355">
    <property type="term" value="P:regulation of DNA-templated transcription"/>
    <property type="evidence" value="ECO:0007669"/>
    <property type="project" value="InterPro"/>
</dbReference>
<feature type="domain" description="HTH luxR-type" evidence="4">
    <location>
        <begin position="883"/>
        <end position="948"/>
    </location>
</feature>
<dbReference type="PANTHER" id="PTHR16305:SF35">
    <property type="entry name" value="TRANSCRIPTIONAL ACTIVATOR DOMAIN"/>
    <property type="match status" value="1"/>
</dbReference>
<evidence type="ECO:0000256" key="2">
    <source>
        <dbReference type="ARBA" id="ARBA00022840"/>
    </source>
</evidence>
<dbReference type="Gene3D" id="1.25.40.10">
    <property type="entry name" value="Tetratricopeptide repeat domain"/>
    <property type="match status" value="1"/>
</dbReference>
<dbReference type="InterPro" id="IPR011990">
    <property type="entry name" value="TPR-like_helical_dom_sf"/>
</dbReference>
<dbReference type="EMBL" id="CP114014">
    <property type="protein sequence ID" value="XAY06776.1"/>
    <property type="molecule type" value="Genomic_DNA"/>
</dbReference>
<dbReference type="PRINTS" id="PR00038">
    <property type="entry name" value="HTHLUXR"/>
</dbReference>
<dbReference type="SUPFAM" id="SSF46894">
    <property type="entry name" value="C-terminal effector domain of the bipartite response regulators"/>
    <property type="match status" value="1"/>
</dbReference>
<accession>A0AAU7AYI0</accession>
<dbReference type="InterPro" id="IPR016032">
    <property type="entry name" value="Sig_transdc_resp-reg_C-effctor"/>
</dbReference>
<dbReference type="Pfam" id="PF13191">
    <property type="entry name" value="AAA_16"/>
    <property type="match status" value="1"/>
</dbReference>
<dbReference type="SUPFAM" id="SSF52540">
    <property type="entry name" value="P-loop containing nucleoside triphosphate hydrolases"/>
    <property type="match status" value="1"/>
</dbReference>
<proteinExistence type="predicted"/>
<dbReference type="PROSITE" id="PS50043">
    <property type="entry name" value="HTH_LUXR_2"/>
    <property type="match status" value="1"/>
</dbReference>
<sequence length="964" mass="100100">MGPVALLERDGEGERLRALLAAAARGDGCAAVILGSGGIGKTSLLERIRDEARATGAEVLTARGAELDRSFAFGVVRQLLEQRLHLAEGPARAALLKGAARHAVAILGDVPEHNGDEPPVRALHGLYWLLANLAAERTVVLCVDDIQWADRASLRWLMHVTRRLEGLRALLVLAGRPAEPGSDLEPIDALTAEAEAVLRPGALGTASVMAVLREELGTAPDSVFAAACAHQTGGNPLLVRALVDHLRRRGIAPVADAVGLVDEAADEDIARTVRRRLAGLDGAATSVARAVAILGDGATVREVATLSGLDEAVVRGGVADLAAVDVLAPRQALGFVHPLVRTAVYQDIAAVQRAAQHAAAARQLRAACADEESVARHLLRADGCGDAAATDTLLAAGRTATRRGAPDQALPYLERALLEPPPAAALADVLTALGTCEALLRVPGFAAHLQAAAAAIDDPVDAAGVEVVLADAQIAVGRFSEGFGSLDRAYRAVPADGDLARAIEAAACTLGQVVPSLLTPAWEQRIRLRAAQYEAGESLDPMTLAGLVPHLLRAHAPVTGALRALAGARIAVDAELARGGVMAPTLLTSAALGLANVGQLAEGGALLDRFIAVAEGEGASNTLAPALAIRAEISLHQGRVQDAESEVRAALMHLRLGDLGVAHGDHVTAWAHGALGLVLAERGHHDEAARAFAALPPEVFDEPTITAALLLTARAAIRSAQGDRDGALADLRAAGAFTTSYFPNPISVRWRSPASLLLTAGGDREAALALADEELALSHEWGVAVPAGRARVARGVALGGPEGVAELRAAVAALAVTEARLEHARALIELGAALRRSGSRAEAREPLREGLDRATRCGAVREAARAGEELLAAGARPRRDRQFLRGPESLTAGELRVARLAAEGLTNRQIAERLFVTQAAVQWHLRNTFRKLDITARGALADALSSPEGKAYGVPHSDPPGPRT</sequence>
<reference evidence="5" key="1">
    <citation type="submission" date="2022-12" db="EMBL/GenBank/DDBJ databases">
        <title>Paraconexibacter alkalitolerans sp. nov. and Baekduia alba sp. nov., isolated from soil and emended description of the genera Paraconexibacter (Chun et al., 2020) and Baekduia (An et al., 2020).</title>
        <authorList>
            <person name="Vieira S."/>
            <person name="Huber K.J."/>
            <person name="Geppert A."/>
            <person name="Wolf J."/>
            <person name="Neumann-Schaal M."/>
            <person name="Muesken M."/>
            <person name="Overmann J."/>
        </authorList>
    </citation>
    <scope>NUCLEOTIDE SEQUENCE</scope>
    <source>
        <strain evidence="5">AEG42_29</strain>
    </source>
</reference>
<dbReference type="Gene3D" id="1.10.10.10">
    <property type="entry name" value="Winged helix-like DNA-binding domain superfamily/Winged helix DNA-binding domain"/>
    <property type="match status" value="1"/>
</dbReference>
<dbReference type="PANTHER" id="PTHR16305">
    <property type="entry name" value="TESTICULAR SOLUBLE ADENYLYL CYCLASE"/>
    <property type="match status" value="1"/>
</dbReference>
<gene>
    <name evidence="5" type="ORF">DSM112329_03654</name>
</gene>
<dbReference type="InterPro" id="IPR041664">
    <property type="entry name" value="AAA_16"/>
</dbReference>
<dbReference type="SMART" id="SM00421">
    <property type="entry name" value="HTH_LUXR"/>
    <property type="match status" value="1"/>
</dbReference>
<evidence type="ECO:0000313" key="5">
    <source>
        <dbReference type="EMBL" id="XAY06776.1"/>
    </source>
</evidence>
<dbReference type="AlphaFoldDB" id="A0AAU7AYI0"/>
<keyword evidence="2" id="KW-0067">ATP-binding</keyword>
<protein>
    <recommendedName>
        <fullName evidence="4">HTH luxR-type domain-containing protein</fullName>
    </recommendedName>
</protein>
<dbReference type="SUPFAM" id="SSF48452">
    <property type="entry name" value="TPR-like"/>
    <property type="match status" value="2"/>
</dbReference>
<dbReference type="GO" id="GO:0003677">
    <property type="term" value="F:DNA binding"/>
    <property type="evidence" value="ECO:0007669"/>
    <property type="project" value="InterPro"/>
</dbReference>
<dbReference type="Pfam" id="PF00196">
    <property type="entry name" value="GerE"/>
    <property type="match status" value="1"/>
</dbReference>
<dbReference type="GO" id="GO:0005737">
    <property type="term" value="C:cytoplasm"/>
    <property type="evidence" value="ECO:0007669"/>
    <property type="project" value="TreeGrafter"/>
</dbReference>
<evidence type="ECO:0000256" key="1">
    <source>
        <dbReference type="ARBA" id="ARBA00022741"/>
    </source>
</evidence>
<keyword evidence="1" id="KW-0547">Nucleotide-binding</keyword>
<name>A0AAU7AYI0_9ACTN</name>
<evidence type="ECO:0000256" key="3">
    <source>
        <dbReference type="SAM" id="MobiDB-lite"/>
    </source>
</evidence>
<dbReference type="CDD" id="cd06170">
    <property type="entry name" value="LuxR_C_like"/>
    <property type="match status" value="1"/>
</dbReference>
<feature type="region of interest" description="Disordered" evidence="3">
    <location>
        <begin position="945"/>
        <end position="964"/>
    </location>
</feature>
<dbReference type="InterPro" id="IPR027417">
    <property type="entry name" value="P-loop_NTPase"/>
</dbReference>
<dbReference type="KEGG" id="parq:DSM112329_03654"/>
<dbReference type="InterPro" id="IPR000792">
    <property type="entry name" value="Tscrpt_reg_LuxR_C"/>
</dbReference>
<evidence type="ECO:0000259" key="4">
    <source>
        <dbReference type="PROSITE" id="PS50043"/>
    </source>
</evidence>